<feature type="compositionally biased region" description="Acidic residues" evidence="1">
    <location>
        <begin position="129"/>
        <end position="143"/>
    </location>
</feature>
<dbReference type="InterPro" id="IPR052955">
    <property type="entry name" value="UPF0703_membrane_permease"/>
</dbReference>
<keyword evidence="2" id="KW-1133">Transmembrane helix</keyword>
<dbReference type="PANTHER" id="PTHR40047:SF1">
    <property type="entry name" value="UPF0703 PROTEIN YCGQ"/>
    <property type="match status" value="1"/>
</dbReference>
<dbReference type="RefSeq" id="WP_128753326.1">
    <property type="nucleotide sequence ID" value="NZ_CP035282.1"/>
</dbReference>
<feature type="region of interest" description="Disordered" evidence="1">
    <location>
        <begin position="125"/>
        <end position="172"/>
    </location>
</feature>
<evidence type="ECO:0000313" key="5">
    <source>
        <dbReference type="EMBL" id="QAT63152.1"/>
    </source>
</evidence>
<dbReference type="Pfam" id="PF09323">
    <property type="entry name" value="DUF1980"/>
    <property type="match status" value="1"/>
</dbReference>
<feature type="transmembrane region" description="Helical" evidence="2">
    <location>
        <begin position="44"/>
        <end position="67"/>
    </location>
</feature>
<dbReference type="KEGG" id="spoa:EQM13_17040"/>
<sequence>MKTMRKHRINIEIIFKLIVFLGFSVFFIILIKTGNVKKYVHPRIIPYMKFAVAGFIAISLFTIGEIFRTKGPGMNLKKYILFLIPLFLSFVIPPKTAVLSSSVIKGNGVNGINYGSDYKDNTNSKSDDTIDITADDTTTDDDTTTNGTNSDVSQNNGDVSADENNIAGTGEDYGSEQLKIEGNNIIVDDSNFAPWIMELYYDVEKYEGKNIEMVGFVYKDDESLKENEFVVARLMMVCCAADMQPVGIVCQYDKTSELKSEEWVKVKGILETYDFAGEKNPIIKVESIEPTDKPKEEIVYPY</sequence>
<feature type="domain" description="DUF1980" evidence="4">
    <location>
        <begin position="181"/>
        <end position="301"/>
    </location>
</feature>
<feature type="compositionally biased region" description="Polar residues" evidence="1">
    <location>
        <begin position="146"/>
        <end position="167"/>
    </location>
</feature>
<dbReference type="AlphaFoldDB" id="A0A410QGC6"/>
<dbReference type="PANTHER" id="PTHR40047">
    <property type="entry name" value="UPF0703 PROTEIN YCGQ"/>
    <property type="match status" value="1"/>
</dbReference>
<dbReference type="EMBL" id="CP035282">
    <property type="protein sequence ID" value="QAT63152.1"/>
    <property type="molecule type" value="Genomic_DNA"/>
</dbReference>
<evidence type="ECO:0000256" key="1">
    <source>
        <dbReference type="SAM" id="MobiDB-lite"/>
    </source>
</evidence>
<proteinExistence type="predicted"/>
<gene>
    <name evidence="5" type="ORF">EQM13_17040</name>
</gene>
<evidence type="ECO:0000259" key="3">
    <source>
        <dbReference type="Pfam" id="PF09323"/>
    </source>
</evidence>
<name>A0A410QGC6_9FIRM</name>
<feature type="transmembrane region" description="Helical" evidence="2">
    <location>
        <begin position="12"/>
        <end position="32"/>
    </location>
</feature>
<evidence type="ECO:0000256" key="2">
    <source>
        <dbReference type="SAM" id="Phobius"/>
    </source>
</evidence>
<dbReference type="InterPro" id="IPR015402">
    <property type="entry name" value="DUF1980"/>
</dbReference>
<dbReference type="Pfam" id="PF21537">
    <property type="entry name" value="DUF1980_C"/>
    <property type="match status" value="1"/>
</dbReference>
<accession>A0A410QGC6</accession>
<dbReference type="InterPro" id="IPR048447">
    <property type="entry name" value="DUF1980_C"/>
</dbReference>
<organism evidence="5 6">
    <name type="scientific">Acidilutibacter cellobiosedens</name>
    <dbReference type="NCBI Taxonomy" id="2507161"/>
    <lineage>
        <taxon>Bacteria</taxon>
        <taxon>Bacillati</taxon>
        <taxon>Bacillota</taxon>
        <taxon>Tissierellia</taxon>
        <taxon>Tissierellales</taxon>
        <taxon>Acidilutibacteraceae</taxon>
        <taxon>Acidilutibacter</taxon>
    </lineage>
</organism>
<dbReference type="InterPro" id="IPR048493">
    <property type="entry name" value="DUF1980_N"/>
</dbReference>
<dbReference type="NCBIfam" id="TIGR03943">
    <property type="entry name" value="TIGR03943 family putative permease subunit"/>
    <property type="match status" value="1"/>
</dbReference>
<feature type="domain" description="DUF1980" evidence="3">
    <location>
        <begin position="15"/>
        <end position="109"/>
    </location>
</feature>
<feature type="transmembrane region" description="Helical" evidence="2">
    <location>
        <begin position="79"/>
        <end position="97"/>
    </location>
</feature>
<keyword evidence="2" id="KW-0472">Membrane</keyword>
<keyword evidence="2" id="KW-0812">Transmembrane</keyword>
<dbReference type="Proteomes" id="UP000287969">
    <property type="component" value="Chromosome"/>
</dbReference>
<reference evidence="6" key="1">
    <citation type="submission" date="2019-01" db="EMBL/GenBank/DDBJ databases">
        <title>Draft genomes of a novel of Sporanaerobacter strains.</title>
        <authorList>
            <person name="Ma S."/>
        </authorList>
    </citation>
    <scope>NUCLEOTIDE SEQUENCE [LARGE SCALE GENOMIC DNA]</scope>
    <source>
        <strain evidence="6">NJN-17</strain>
    </source>
</reference>
<protein>
    <submittedName>
        <fullName evidence="5">TIGR03943 family protein</fullName>
    </submittedName>
</protein>
<keyword evidence="6" id="KW-1185">Reference proteome</keyword>
<evidence type="ECO:0000313" key="6">
    <source>
        <dbReference type="Proteomes" id="UP000287969"/>
    </source>
</evidence>
<dbReference type="OrthoDB" id="9770408at2"/>
<evidence type="ECO:0000259" key="4">
    <source>
        <dbReference type="Pfam" id="PF21537"/>
    </source>
</evidence>